<organism evidence="1 2">
    <name type="scientific">Nitratireductor thuwali</name>
    <dbReference type="NCBI Taxonomy" id="2267699"/>
    <lineage>
        <taxon>Bacteria</taxon>
        <taxon>Pseudomonadati</taxon>
        <taxon>Pseudomonadota</taxon>
        <taxon>Alphaproteobacteria</taxon>
        <taxon>Hyphomicrobiales</taxon>
        <taxon>Phyllobacteriaceae</taxon>
        <taxon>Nitratireductor</taxon>
    </lineage>
</organism>
<accession>A0ABY5MC31</accession>
<name>A0ABY5MC31_9HYPH</name>
<proteinExistence type="predicted"/>
<protein>
    <submittedName>
        <fullName evidence="1">Uncharacterized protein</fullName>
    </submittedName>
</protein>
<sequence length="468" mass="53467">MRSPNAMTRLPDYVTLFDSGSLPLEALAAHLKGKDYRWFEGSRIRAAAVRVVSHLPGRLREELYRLAGGLDAVPPRRIEDVDAEAIARWATRSYPARQYPAVMIGSSTGAAVHLCAALGIPWLPQTVLVPVRRTLDPDRPRDDLEWGREPAARLVERNPELRVYQMHDPNQDRLMLMHMGYFRAKRRRLGQSYEEFLRRSLPPGGTIFLLECNFRWPAVRVSDSHFFQTGGYGGLAPEEYLHGSERVRRHLERLGAGVDRWDAPQPDGDFPEAEWGFDPDLGKDAERFARENGYRLCRIVYDDPVDLSPFVADLHRWWYRRLGQPDDRLLVESFIMLQPRLALTAGAVPYWMTFNSVRSASDLRAYIESRPRFNEIYLMPFSNSIEGAGLAPVETWRDILAKAAHRGEFIGIDPDKYPKDLASFVTHTEAIAKLACREVPSPLSLDELSEFFARDTEGKVRFDIRCEA</sequence>
<dbReference type="Proteomes" id="UP001342418">
    <property type="component" value="Chromosome"/>
</dbReference>
<keyword evidence="2" id="KW-1185">Reference proteome</keyword>
<evidence type="ECO:0000313" key="1">
    <source>
        <dbReference type="EMBL" id="UUP15665.1"/>
    </source>
</evidence>
<reference evidence="1 2" key="1">
    <citation type="submission" date="2018-07" db="EMBL/GenBank/DDBJ databases">
        <title>Genome sequence of Nitratireductor thuwali#1536.</title>
        <authorList>
            <person name="Michoud G."/>
            <person name="Merlino G."/>
            <person name="Sefrji F.O."/>
            <person name="Daffonchio D."/>
        </authorList>
    </citation>
    <scope>NUCLEOTIDE SEQUENCE [LARGE SCALE GENOMIC DNA]</scope>
    <source>
        <strain evidence="2">Nit1536</strain>
    </source>
</reference>
<dbReference type="EMBL" id="CP030941">
    <property type="protein sequence ID" value="UUP15665.1"/>
    <property type="molecule type" value="Genomic_DNA"/>
</dbReference>
<evidence type="ECO:0000313" key="2">
    <source>
        <dbReference type="Proteomes" id="UP001342418"/>
    </source>
</evidence>
<gene>
    <name evidence="1" type="ORF">NTH_00103</name>
</gene>